<evidence type="ECO:0000313" key="4">
    <source>
        <dbReference type="Proteomes" id="UP001500058"/>
    </source>
</evidence>
<dbReference type="SUPFAM" id="SSF81606">
    <property type="entry name" value="PP2C-like"/>
    <property type="match status" value="1"/>
</dbReference>
<dbReference type="InterPro" id="IPR036457">
    <property type="entry name" value="PPM-type-like_dom_sf"/>
</dbReference>
<dbReference type="InterPro" id="IPR000014">
    <property type="entry name" value="PAS"/>
</dbReference>
<dbReference type="Pfam" id="PF00989">
    <property type="entry name" value="PAS"/>
    <property type="match status" value="1"/>
</dbReference>
<comment type="caution">
    <text evidence="3">The sequence shown here is derived from an EMBL/GenBank/DDBJ whole genome shotgun (WGS) entry which is preliminary data.</text>
</comment>
<dbReference type="Gene3D" id="3.30.450.40">
    <property type="match status" value="1"/>
</dbReference>
<evidence type="ECO:0000256" key="1">
    <source>
        <dbReference type="ARBA" id="ARBA00022801"/>
    </source>
</evidence>
<dbReference type="Gene3D" id="3.60.40.10">
    <property type="entry name" value="PPM-type phosphatase domain"/>
    <property type="match status" value="1"/>
</dbReference>
<organism evidence="3 4">
    <name type="scientific">Streptomyces glaucosporus</name>
    <dbReference type="NCBI Taxonomy" id="284044"/>
    <lineage>
        <taxon>Bacteria</taxon>
        <taxon>Bacillati</taxon>
        <taxon>Actinomycetota</taxon>
        <taxon>Actinomycetes</taxon>
        <taxon>Kitasatosporales</taxon>
        <taxon>Streptomycetaceae</taxon>
        <taxon>Streptomyces</taxon>
    </lineage>
</organism>
<dbReference type="SUPFAM" id="SSF55781">
    <property type="entry name" value="GAF domain-like"/>
    <property type="match status" value="1"/>
</dbReference>
<dbReference type="CDD" id="cd00130">
    <property type="entry name" value="PAS"/>
    <property type="match status" value="1"/>
</dbReference>
<evidence type="ECO:0000259" key="2">
    <source>
        <dbReference type="PROSITE" id="PS50112"/>
    </source>
</evidence>
<dbReference type="PANTHER" id="PTHR43156">
    <property type="entry name" value="STAGE II SPORULATION PROTEIN E-RELATED"/>
    <property type="match status" value="1"/>
</dbReference>
<dbReference type="InterPro" id="IPR013767">
    <property type="entry name" value="PAS_fold"/>
</dbReference>
<gene>
    <name evidence="3" type="ORF">GCM10010420_40810</name>
</gene>
<reference evidence="4" key="1">
    <citation type="journal article" date="2019" name="Int. J. Syst. Evol. Microbiol.">
        <title>The Global Catalogue of Microorganisms (GCM) 10K type strain sequencing project: providing services to taxonomists for standard genome sequencing and annotation.</title>
        <authorList>
            <consortium name="The Broad Institute Genomics Platform"/>
            <consortium name="The Broad Institute Genome Sequencing Center for Infectious Disease"/>
            <person name="Wu L."/>
            <person name="Ma J."/>
        </authorList>
    </citation>
    <scope>NUCLEOTIDE SEQUENCE [LARGE SCALE GENOMIC DNA]</scope>
    <source>
        <strain evidence="4">JCM 6921</strain>
    </source>
</reference>
<dbReference type="Pfam" id="PF07228">
    <property type="entry name" value="SpoIIE"/>
    <property type="match status" value="1"/>
</dbReference>
<dbReference type="PROSITE" id="PS50112">
    <property type="entry name" value="PAS"/>
    <property type="match status" value="1"/>
</dbReference>
<evidence type="ECO:0000313" key="3">
    <source>
        <dbReference type="EMBL" id="GAA2408350.1"/>
    </source>
</evidence>
<protein>
    <recommendedName>
        <fullName evidence="2">PAS domain-containing protein</fullName>
    </recommendedName>
</protein>
<dbReference type="Pfam" id="PF13185">
    <property type="entry name" value="GAF_2"/>
    <property type="match status" value="1"/>
</dbReference>
<dbReference type="SUPFAM" id="SSF55785">
    <property type="entry name" value="PYP-like sensor domain (PAS domain)"/>
    <property type="match status" value="1"/>
</dbReference>
<dbReference type="InterPro" id="IPR029016">
    <property type="entry name" value="GAF-like_dom_sf"/>
</dbReference>
<dbReference type="SMART" id="SM00331">
    <property type="entry name" value="PP2C_SIG"/>
    <property type="match status" value="1"/>
</dbReference>
<dbReference type="InterPro" id="IPR035965">
    <property type="entry name" value="PAS-like_dom_sf"/>
</dbReference>
<feature type="domain" description="PAS" evidence="2">
    <location>
        <begin position="154"/>
        <end position="217"/>
    </location>
</feature>
<dbReference type="InterPro" id="IPR052016">
    <property type="entry name" value="Bact_Sigma-Reg"/>
</dbReference>
<dbReference type="SMART" id="SM00065">
    <property type="entry name" value="GAF"/>
    <property type="match status" value="1"/>
</dbReference>
<keyword evidence="1" id="KW-0378">Hydrolase</keyword>
<name>A0ABP5VP97_9ACTN</name>
<proteinExistence type="predicted"/>
<sequence length="689" mass="72369">MTDTRARILLVEVASETADALEDALGSTADLAAVTAGEVLARTDGEPGGRRPTVVVVGPRLSAPVGLVHAVRPHPADLGVVVMADPATESRLAMLPVLFSAELVRRVPADGAGRLPEEVRELLEEMAGHRAQAAALAAAQRRLAPGAGAGRERGERLLGEFLAQAPIGALMLDEDESVIAWNRRAADVLGLTDPESFHRPLADLFPPDDRAALRRHLAASAGRVPPGPDLVFERVGPDGAGQALRIAPQQVLDLEGRRRILVLAEDVTDRLHAQRKLAERTGHALLSAEVAAAMTAAGPLPERLDRCVGATVDRLGAARVCVWTVSPSGEPEHVSCAGDDEEDGAGVHPDRERELVGRILAEGRPHLDAAPPGDHRAASRASFAGYPLTSGGELMGVLALTTRLALSGAALSVLESIADQMAVGIQQDRLLHRLRAATQALERPLLPPRLPDLPGFDLAARYHPFGNSLHIGGDFYDAFTVPDGRHVLVLGDVCGKGPSAAAITGLVRHTLWAAAQHTPDPGHVLGLVNHALRRQNTPFCTLTYAVLEPSGASVRVRLASAGHPAPLLRRADGATSPLEVHGPLLGVLEDPSHPVTEFDLPPGGTLVLYTDGFTEGAGAKNLREPEDLAAFVSGIPLPPGTGRPADRVVAAMMEDAHAWWGERLRDDLAVLALTWLGPDGPDGPDGPGA</sequence>
<accession>A0ABP5VP97</accession>
<dbReference type="SMART" id="SM00091">
    <property type="entry name" value="PAS"/>
    <property type="match status" value="1"/>
</dbReference>
<keyword evidence="4" id="KW-1185">Reference proteome</keyword>
<dbReference type="EMBL" id="BAAATJ010000020">
    <property type="protein sequence ID" value="GAA2408350.1"/>
    <property type="molecule type" value="Genomic_DNA"/>
</dbReference>
<dbReference type="InterPro" id="IPR003018">
    <property type="entry name" value="GAF"/>
</dbReference>
<dbReference type="Proteomes" id="UP001500058">
    <property type="component" value="Unassembled WGS sequence"/>
</dbReference>
<dbReference type="InterPro" id="IPR001932">
    <property type="entry name" value="PPM-type_phosphatase-like_dom"/>
</dbReference>
<dbReference type="RefSeq" id="WP_344632522.1">
    <property type="nucleotide sequence ID" value="NZ_BAAATJ010000020.1"/>
</dbReference>
<dbReference type="NCBIfam" id="TIGR00229">
    <property type="entry name" value="sensory_box"/>
    <property type="match status" value="1"/>
</dbReference>
<dbReference type="Gene3D" id="3.30.450.20">
    <property type="entry name" value="PAS domain"/>
    <property type="match status" value="1"/>
</dbReference>
<dbReference type="PANTHER" id="PTHR43156:SF2">
    <property type="entry name" value="STAGE II SPORULATION PROTEIN E"/>
    <property type="match status" value="1"/>
</dbReference>